<dbReference type="Proteomes" id="UP000836788">
    <property type="component" value="Chromosome 15"/>
</dbReference>
<organism evidence="7">
    <name type="scientific">Phaeodactylum tricornutum</name>
    <name type="common">Diatom</name>
    <dbReference type="NCBI Taxonomy" id="2850"/>
    <lineage>
        <taxon>Eukaryota</taxon>
        <taxon>Sar</taxon>
        <taxon>Stramenopiles</taxon>
        <taxon>Ochrophyta</taxon>
        <taxon>Bacillariophyta</taxon>
        <taxon>Bacillariophyceae</taxon>
        <taxon>Bacillariophycidae</taxon>
        <taxon>Naviculales</taxon>
        <taxon>Phaeodactylaceae</taxon>
        <taxon>Phaeodactylum</taxon>
    </lineage>
</organism>
<dbReference type="Gene3D" id="1.20.1070.10">
    <property type="entry name" value="Rhodopsin 7-helix transmembrane proteins"/>
    <property type="match status" value="1"/>
</dbReference>
<feature type="region of interest" description="Disordered" evidence="5">
    <location>
        <begin position="237"/>
        <end position="328"/>
    </location>
</feature>
<feature type="compositionally biased region" description="Basic and acidic residues" evidence="5">
    <location>
        <begin position="269"/>
        <end position="279"/>
    </location>
</feature>
<dbReference type="GO" id="GO:0004930">
    <property type="term" value="F:G protein-coupled receptor activity"/>
    <property type="evidence" value="ECO:0007669"/>
    <property type="project" value="InterPro"/>
</dbReference>
<gene>
    <name evidence="7" type="ORF">PTTT1_LOCUS17349</name>
</gene>
<evidence type="ECO:0000256" key="2">
    <source>
        <dbReference type="ARBA" id="ARBA00022692"/>
    </source>
</evidence>
<dbReference type="PANTHER" id="PTHR23112">
    <property type="entry name" value="G PROTEIN-COUPLED RECEPTOR 157-RELATED"/>
    <property type="match status" value="1"/>
</dbReference>
<keyword evidence="2 6" id="KW-0812">Transmembrane</keyword>
<sequence>MASQQDDPGFTFPQEVAYTVAPIISGLLSTLGSTAIIWMILTDWNRKIRRVKYRILLGLSLSDALSSIVQIFWGIMLPKGTPGSWGAIGNKATCSAHGFILQFGLSGSFYNTALSAYFYKSICFGMTDATFAAKYELWIHLTSVLFPLATAVGALILDIYRVTGGGCYIAPDPLRCHRRDDVECLRGENAYKYSWAVAGVPVVIFLLYITYTMFRIYQKVRQVSRRSERFEFRSTRVSYEMPDSENPSEEQRRQSVNGQDSNDNFSLRELVEQHGDTTELQRPPAVSFQLTGGNTGTSSGTASPPPTHPLPSASSRGRTSFNSRRSIQDSNRVSRIRETAIQAFLYVVAFFGTHFPSFILNNLEMFGGTSPFYLVFLASFAWPLQGFFNLFVFLRPRIRSCRRQEPSLSYCKAAYLALFHYDEARGRVNESQLTDATPDAAKFPSGSDSCNGSQALQMIRVSRLESIDDNEYREQSLSSASAYEDETNNGPSTLDTVESYPASQVPDTATMADEESYSPDSFEASKEIKHVVSLLRTKEHPEENPDHGRN</sequence>
<evidence type="ECO:0000256" key="3">
    <source>
        <dbReference type="ARBA" id="ARBA00022989"/>
    </source>
</evidence>
<feature type="transmembrane region" description="Helical" evidence="6">
    <location>
        <begin position="20"/>
        <end position="41"/>
    </location>
</feature>
<feature type="transmembrane region" description="Helical" evidence="6">
    <location>
        <begin position="137"/>
        <end position="157"/>
    </location>
</feature>
<dbReference type="SUPFAM" id="SSF81321">
    <property type="entry name" value="Family A G protein-coupled receptor-like"/>
    <property type="match status" value="1"/>
</dbReference>
<evidence type="ECO:0000256" key="6">
    <source>
        <dbReference type="SAM" id="Phobius"/>
    </source>
</evidence>
<feature type="transmembrane region" description="Helical" evidence="6">
    <location>
        <begin position="53"/>
        <end position="76"/>
    </location>
</feature>
<evidence type="ECO:0000256" key="4">
    <source>
        <dbReference type="ARBA" id="ARBA00023136"/>
    </source>
</evidence>
<dbReference type="AlphaFoldDB" id="A0A8J9X5N3"/>
<keyword evidence="4 6" id="KW-0472">Membrane</keyword>
<accession>A0A8J9X5N3</accession>
<comment type="subcellular location">
    <subcellularLocation>
        <location evidence="1">Membrane</location>
        <topology evidence="1">Multi-pass membrane protein</topology>
    </subcellularLocation>
</comment>
<dbReference type="InterPro" id="IPR000276">
    <property type="entry name" value="GPCR_Rhodpsn"/>
</dbReference>
<evidence type="ECO:0008006" key="8">
    <source>
        <dbReference type="Google" id="ProtNLM"/>
    </source>
</evidence>
<evidence type="ECO:0000313" key="7">
    <source>
        <dbReference type="EMBL" id="CAG9281719.1"/>
    </source>
</evidence>
<feature type="compositionally biased region" description="Polar residues" evidence="5">
    <location>
        <begin position="312"/>
        <end position="328"/>
    </location>
</feature>
<name>A0A8J9X5N3_PHATR</name>
<feature type="transmembrane region" description="Helical" evidence="6">
    <location>
        <begin position="340"/>
        <end position="360"/>
    </location>
</feature>
<dbReference type="CDD" id="cd00637">
    <property type="entry name" value="7tm_classA_rhodopsin-like"/>
    <property type="match status" value="1"/>
</dbReference>
<feature type="transmembrane region" description="Helical" evidence="6">
    <location>
        <begin position="372"/>
        <end position="394"/>
    </location>
</feature>
<feature type="compositionally biased region" description="Polar residues" evidence="5">
    <location>
        <begin position="488"/>
        <end position="507"/>
    </location>
</feature>
<feature type="transmembrane region" description="Helical" evidence="6">
    <location>
        <begin position="96"/>
        <end position="117"/>
    </location>
</feature>
<reference evidence="7" key="1">
    <citation type="submission" date="2022-02" db="EMBL/GenBank/DDBJ databases">
        <authorList>
            <person name="Giguere J D."/>
        </authorList>
    </citation>
    <scope>NUCLEOTIDE SEQUENCE</scope>
    <source>
        <strain evidence="7">CCAP 1055/1</strain>
    </source>
</reference>
<dbReference type="PANTHER" id="PTHR23112:SF0">
    <property type="entry name" value="TRANSMEMBRANE PROTEIN 116"/>
    <property type="match status" value="1"/>
</dbReference>
<protein>
    <recommendedName>
        <fullName evidence="8">G-protein coupled receptors family 1 profile domain-containing protein</fullName>
    </recommendedName>
</protein>
<feature type="region of interest" description="Disordered" evidence="5">
    <location>
        <begin position="473"/>
        <end position="550"/>
    </location>
</feature>
<keyword evidence="3 6" id="KW-1133">Transmembrane helix</keyword>
<proteinExistence type="predicted"/>
<feature type="transmembrane region" description="Helical" evidence="6">
    <location>
        <begin position="195"/>
        <end position="217"/>
    </location>
</feature>
<dbReference type="GO" id="GO:0007189">
    <property type="term" value="P:adenylate cyclase-activating G protein-coupled receptor signaling pathway"/>
    <property type="evidence" value="ECO:0007669"/>
    <property type="project" value="TreeGrafter"/>
</dbReference>
<feature type="compositionally biased region" description="Polar residues" evidence="5">
    <location>
        <begin position="254"/>
        <end position="265"/>
    </location>
</feature>
<dbReference type="Pfam" id="PF00001">
    <property type="entry name" value="7tm_1"/>
    <property type="match status" value="1"/>
</dbReference>
<dbReference type="GO" id="GO:0005886">
    <property type="term" value="C:plasma membrane"/>
    <property type="evidence" value="ECO:0007669"/>
    <property type="project" value="TreeGrafter"/>
</dbReference>
<evidence type="ECO:0000256" key="1">
    <source>
        <dbReference type="ARBA" id="ARBA00004141"/>
    </source>
</evidence>
<feature type="compositionally biased region" description="Basic and acidic residues" evidence="5">
    <location>
        <begin position="523"/>
        <end position="550"/>
    </location>
</feature>
<dbReference type="EMBL" id="OU594956">
    <property type="protein sequence ID" value="CAG9281719.1"/>
    <property type="molecule type" value="Genomic_DNA"/>
</dbReference>
<evidence type="ECO:0000256" key="5">
    <source>
        <dbReference type="SAM" id="MobiDB-lite"/>
    </source>
</evidence>